<evidence type="ECO:0000313" key="2">
    <source>
        <dbReference type="EMBL" id="TQN30939.1"/>
    </source>
</evidence>
<sequence length="217" mass="23385">MPNAWMPDATRVEDTSPQGMFLGGAPRVVWLTTETDPTLSSARNAAHQLTSRGHSSHLVWNPVTGEIVQPMPVTAAALGQLDTGAVDRATEGRVCVIIRVIGYATSPFTNQPLHGLGSILTWLDSWEVPRHWPTGSPSARPLPHRDPQAERLWARGGHFGHSQVPNARPSGPGAISTERLLNWLAPRPREGKRPSPDPVEATDADPGTKAEHELAGP</sequence>
<reference evidence="2 3" key="1">
    <citation type="submission" date="2019-06" db="EMBL/GenBank/DDBJ databases">
        <title>Sequencing the genomes of 1000 actinobacteria strains.</title>
        <authorList>
            <person name="Klenk H.-P."/>
        </authorList>
    </citation>
    <scope>NUCLEOTIDE SEQUENCE [LARGE SCALE GENOMIC DNA]</scope>
    <source>
        <strain evidence="2 3">DSM 45015</strain>
    </source>
</reference>
<evidence type="ECO:0000313" key="3">
    <source>
        <dbReference type="Proteomes" id="UP000317422"/>
    </source>
</evidence>
<comment type="caution">
    <text evidence="2">The sequence shown here is derived from an EMBL/GenBank/DDBJ whole genome shotgun (WGS) entry which is preliminary data.</text>
</comment>
<dbReference type="AlphaFoldDB" id="A0A543NGH0"/>
<keyword evidence="3" id="KW-1185">Reference proteome</keyword>
<proteinExistence type="predicted"/>
<gene>
    <name evidence="2" type="ORF">FHX37_0828</name>
</gene>
<organism evidence="2 3">
    <name type="scientific">Haloactinospora alba</name>
    <dbReference type="NCBI Taxonomy" id="405555"/>
    <lineage>
        <taxon>Bacteria</taxon>
        <taxon>Bacillati</taxon>
        <taxon>Actinomycetota</taxon>
        <taxon>Actinomycetes</taxon>
        <taxon>Streptosporangiales</taxon>
        <taxon>Nocardiopsidaceae</taxon>
        <taxon>Haloactinospora</taxon>
    </lineage>
</organism>
<dbReference type="RefSeq" id="WP_211351740.1">
    <property type="nucleotide sequence ID" value="NZ_VFQC01000001.1"/>
</dbReference>
<accession>A0A543NGH0</accession>
<protein>
    <submittedName>
        <fullName evidence="2">Uncharacterized protein</fullName>
    </submittedName>
</protein>
<feature type="region of interest" description="Disordered" evidence="1">
    <location>
        <begin position="158"/>
        <end position="217"/>
    </location>
</feature>
<dbReference type="Proteomes" id="UP000317422">
    <property type="component" value="Unassembled WGS sequence"/>
</dbReference>
<dbReference type="EMBL" id="VFQC01000001">
    <property type="protein sequence ID" value="TQN30939.1"/>
    <property type="molecule type" value="Genomic_DNA"/>
</dbReference>
<evidence type="ECO:0000256" key="1">
    <source>
        <dbReference type="SAM" id="MobiDB-lite"/>
    </source>
</evidence>
<name>A0A543NGH0_9ACTN</name>
<feature type="compositionally biased region" description="Basic and acidic residues" evidence="1">
    <location>
        <begin position="206"/>
        <end position="217"/>
    </location>
</feature>